<comment type="similarity">
    <text evidence="2 9">Belongs to the dihydrofolate reductase family.</text>
</comment>
<evidence type="ECO:0000256" key="4">
    <source>
        <dbReference type="ARBA" id="ARBA00022563"/>
    </source>
</evidence>
<feature type="domain" description="DHFR" evidence="10">
    <location>
        <begin position="4"/>
        <end position="183"/>
    </location>
</feature>
<dbReference type="EC" id="1.5.1.3" evidence="3"/>
<dbReference type="AlphaFoldDB" id="J3JTN2"/>
<keyword evidence="5" id="KW-0521">NADP</keyword>
<dbReference type="FunFam" id="3.40.430.10:FF:000002">
    <property type="entry name" value="Dihydrofolate reductase"/>
    <property type="match status" value="1"/>
</dbReference>
<evidence type="ECO:0000256" key="9">
    <source>
        <dbReference type="RuleBase" id="RU004474"/>
    </source>
</evidence>
<dbReference type="GO" id="GO:0006730">
    <property type="term" value="P:one-carbon metabolic process"/>
    <property type="evidence" value="ECO:0007669"/>
    <property type="project" value="UniProtKB-KW"/>
</dbReference>
<dbReference type="InterPro" id="IPR017925">
    <property type="entry name" value="DHFR_CS"/>
</dbReference>
<evidence type="ECO:0000256" key="3">
    <source>
        <dbReference type="ARBA" id="ARBA00012856"/>
    </source>
</evidence>
<dbReference type="Pfam" id="PF00186">
    <property type="entry name" value="DHFR_1"/>
    <property type="match status" value="1"/>
</dbReference>
<dbReference type="EMBL" id="BT126589">
    <property type="protein sequence ID" value="AEE61553.1"/>
    <property type="molecule type" value="mRNA"/>
</dbReference>
<evidence type="ECO:0000256" key="6">
    <source>
        <dbReference type="ARBA" id="ARBA00023002"/>
    </source>
</evidence>
<dbReference type="HOGENOM" id="CLU_043966_2_3_1"/>
<dbReference type="GO" id="GO:0046655">
    <property type="term" value="P:folic acid metabolic process"/>
    <property type="evidence" value="ECO:0007669"/>
    <property type="project" value="TreeGrafter"/>
</dbReference>
<evidence type="ECO:0000256" key="8">
    <source>
        <dbReference type="ARBA" id="ARBA00048873"/>
    </source>
</evidence>
<comment type="catalytic activity">
    <reaction evidence="8">
        <text>(6S)-5,6,7,8-tetrahydrofolate + NADP(+) = 7,8-dihydrofolate + NADPH + H(+)</text>
        <dbReference type="Rhea" id="RHEA:15009"/>
        <dbReference type="ChEBI" id="CHEBI:15378"/>
        <dbReference type="ChEBI" id="CHEBI:57451"/>
        <dbReference type="ChEBI" id="CHEBI:57453"/>
        <dbReference type="ChEBI" id="CHEBI:57783"/>
        <dbReference type="ChEBI" id="CHEBI:58349"/>
        <dbReference type="EC" id="1.5.1.3"/>
    </reaction>
</comment>
<comment type="pathway">
    <text evidence="1">Cofactor biosynthesis; tetrahydrofolate biosynthesis; 5,6,7,8-tetrahydrofolate from 7,8-dihydrofolate: step 1/1.</text>
</comment>
<evidence type="ECO:0000256" key="7">
    <source>
        <dbReference type="ARBA" id="ARBA00025067"/>
    </source>
</evidence>
<keyword evidence="6" id="KW-0560">Oxidoreductase</keyword>
<dbReference type="PRINTS" id="PR00070">
    <property type="entry name" value="DHFR"/>
</dbReference>
<evidence type="ECO:0000313" key="11">
    <source>
        <dbReference type="EMBL" id="AEE61553.1"/>
    </source>
</evidence>
<dbReference type="SUPFAM" id="SSF53597">
    <property type="entry name" value="Dihydrofolate reductase-like"/>
    <property type="match status" value="1"/>
</dbReference>
<dbReference type="InterPro" id="IPR012259">
    <property type="entry name" value="DHFR"/>
</dbReference>
<sequence>MALKLNLIVAASENWGIGKNGTLPWKLKKEMAFFRTMTSATEDKSKKNVVIMGRRTWESIPAQFKPLPNRINFVLSRSGLNLDQYSNTQSFTSFREALDKLEESTFRQLYENVWIIGGSSLYNETFRSPHFHRLYLTKIHKEFDCDTFLPALPGNLKEISDPAVTEDIQEENDIEYTFQVFEVTN</sequence>
<protein>
    <recommendedName>
        <fullName evidence="3">dihydrofolate reductase</fullName>
        <ecNumber evidence="3">1.5.1.3</ecNumber>
    </recommendedName>
</protein>
<proteinExistence type="evidence at transcript level"/>
<dbReference type="CDD" id="cd00209">
    <property type="entry name" value="DHFR"/>
    <property type="match status" value="1"/>
</dbReference>
<dbReference type="GO" id="GO:0046654">
    <property type="term" value="P:tetrahydrofolate biosynthetic process"/>
    <property type="evidence" value="ECO:0007669"/>
    <property type="project" value="UniProtKB-UniPathway"/>
</dbReference>
<dbReference type="GO" id="GO:0005739">
    <property type="term" value="C:mitochondrion"/>
    <property type="evidence" value="ECO:0007669"/>
    <property type="project" value="TreeGrafter"/>
</dbReference>
<evidence type="ECO:0000259" key="10">
    <source>
        <dbReference type="PROSITE" id="PS51330"/>
    </source>
</evidence>
<dbReference type="UniPathway" id="UPA00077">
    <property type="reaction ID" value="UER00158"/>
</dbReference>
<dbReference type="PANTHER" id="PTHR48069:SF3">
    <property type="entry name" value="DIHYDROFOLATE REDUCTASE"/>
    <property type="match status" value="1"/>
</dbReference>
<dbReference type="PROSITE" id="PS51330">
    <property type="entry name" value="DHFR_2"/>
    <property type="match status" value="1"/>
</dbReference>
<evidence type="ECO:0000256" key="1">
    <source>
        <dbReference type="ARBA" id="ARBA00004903"/>
    </source>
</evidence>
<dbReference type="InterPro" id="IPR024072">
    <property type="entry name" value="DHFR-like_dom_sf"/>
</dbReference>
<dbReference type="InterPro" id="IPR001796">
    <property type="entry name" value="DHFR_dom"/>
</dbReference>
<evidence type="ECO:0000256" key="2">
    <source>
        <dbReference type="ARBA" id="ARBA00009539"/>
    </source>
</evidence>
<name>J3JTN2_DENPD</name>
<organism evidence="11">
    <name type="scientific">Dendroctonus ponderosae</name>
    <name type="common">Mountain pine beetle</name>
    <dbReference type="NCBI Taxonomy" id="77166"/>
    <lineage>
        <taxon>Eukaryota</taxon>
        <taxon>Metazoa</taxon>
        <taxon>Ecdysozoa</taxon>
        <taxon>Arthropoda</taxon>
        <taxon>Hexapoda</taxon>
        <taxon>Insecta</taxon>
        <taxon>Pterygota</taxon>
        <taxon>Neoptera</taxon>
        <taxon>Endopterygota</taxon>
        <taxon>Coleoptera</taxon>
        <taxon>Polyphaga</taxon>
        <taxon>Cucujiformia</taxon>
        <taxon>Curculionidae</taxon>
        <taxon>Scolytinae</taxon>
        <taxon>Dendroctonus</taxon>
    </lineage>
</organism>
<dbReference type="PROSITE" id="PS00075">
    <property type="entry name" value="DHFR_1"/>
    <property type="match status" value="1"/>
</dbReference>
<dbReference type="Gene3D" id="3.40.430.10">
    <property type="entry name" value="Dihydrofolate Reductase, subunit A"/>
    <property type="match status" value="1"/>
</dbReference>
<keyword evidence="4" id="KW-0554">One-carbon metabolism</keyword>
<dbReference type="GO" id="GO:0050661">
    <property type="term" value="F:NADP binding"/>
    <property type="evidence" value="ECO:0007669"/>
    <property type="project" value="InterPro"/>
</dbReference>
<reference evidence="11" key="1">
    <citation type="journal article" date="2012" name="Insect Biochem. Mol. Biol.">
        <title>Transcriptome and full-length cDNA resources for the mountain pine beetle, Dendroctonus ponderosae Hopkins, a major insect pest of pine forests.</title>
        <authorList>
            <person name="Keeling C.I."/>
            <person name="Henderson H."/>
            <person name="Li M."/>
            <person name="Yuen M."/>
            <person name="Clark E.L."/>
            <person name="Fraser J.D."/>
            <person name="Huber D.P."/>
            <person name="Liao N.Y."/>
            <person name="Roderick Docking T."/>
            <person name="Birol I."/>
            <person name="Chan S.K."/>
            <person name="Taylor G.A."/>
            <person name="Palmquist D."/>
            <person name="Jones S.J."/>
            <person name="Bohlmann J."/>
        </authorList>
    </citation>
    <scope>NUCLEOTIDE SEQUENCE</scope>
    <source>
        <tissue evidence="11">Midgut and adhering fatbody of emerged adults of both sexes after feeding on lodgepole pine for up to 64 h</tissue>
    </source>
</reference>
<dbReference type="PANTHER" id="PTHR48069">
    <property type="entry name" value="DIHYDROFOLATE REDUCTASE"/>
    <property type="match status" value="1"/>
</dbReference>
<dbReference type="GO" id="GO:0046452">
    <property type="term" value="P:dihydrofolate metabolic process"/>
    <property type="evidence" value="ECO:0007669"/>
    <property type="project" value="TreeGrafter"/>
</dbReference>
<dbReference type="GO" id="GO:0004146">
    <property type="term" value="F:dihydrofolate reductase activity"/>
    <property type="evidence" value="ECO:0007669"/>
    <property type="project" value="UniProtKB-EC"/>
</dbReference>
<accession>J3JTN2</accession>
<comment type="function">
    <text evidence="7">Key enzyme in folate metabolism. Catalyzes an essential reaction for de novo glycine and purine synthesis, and for DNA precursor synthesis.</text>
</comment>
<evidence type="ECO:0000256" key="5">
    <source>
        <dbReference type="ARBA" id="ARBA00022857"/>
    </source>
</evidence>
<dbReference type="OrthoDB" id="4664297at2759"/>